<name>A0A1F4VCD8_UNCKA</name>
<reference evidence="2 3" key="1">
    <citation type="journal article" date="2016" name="Nat. Commun.">
        <title>Thousands of microbial genomes shed light on interconnected biogeochemical processes in an aquifer system.</title>
        <authorList>
            <person name="Anantharaman K."/>
            <person name="Brown C.T."/>
            <person name="Hug L.A."/>
            <person name="Sharon I."/>
            <person name="Castelle C.J."/>
            <person name="Probst A.J."/>
            <person name="Thomas B.C."/>
            <person name="Singh A."/>
            <person name="Wilkins M.J."/>
            <person name="Karaoz U."/>
            <person name="Brodie E.L."/>
            <person name="Williams K.H."/>
            <person name="Hubbard S.S."/>
            <person name="Banfield J.F."/>
        </authorList>
    </citation>
    <scope>NUCLEOTIDE SEQUENCE [LARGE SCALE GENOMIC DNA]</scope>
</reference>
<dbReference type="Gene3D" id="3.40.50.1820">
    <property type="entry name" value="alpha/beta hydrolase"/>
    <property type="match status" value="1"/>
</dbReference>
<dbReference type="EMBL" id="MEVI01000003">
    <property type="protein sequence ID" value="OGC54906.1"/>
    <property type="molecule type" value="Genomic_DNA"/>
</dbReference>
<dbReference type="SUPFAM" id="SSF53474">
    <property type="entry name" value="alpha/beta-Hydrolases"/>
    <property type="match status" value="1"/>
</dbReference>
<dbReference type="Pfam" id="PF20408">
    <property type="entry name" value="Abhydrolase_11"/>
    <property type="match status" value="1"/>
</dbReference>
<dbReference type="InterPro" id="IPR046879">
    <property type="entry name" value="KANL3/Tex30_Abhydrolase"/>
</dbReference>
<sequence length="222" mass="25212">MFNDVEIKSLSLGGSKLSGTLDKVLEPKGAVLFSHNASGNKEDPIIVTLHDHFYHQYKFTALRYNFYYVSKIDFREVKFEDLIMDLDSAYSLLLDNAPVKNVFLVGKSIGGVVSLEYLIQNNLRSPVIILGFYEPAITNYITEERLRELKSPVLVLQGENDEYIKAFDVRTVLERNHLNFKLTELKGGAHNLASNDENIRKSEDILNEIIQSITDFVGEFSS</sequence>
<comment type="caution">
    <text evidence="2">The sequence shown here is derived from an EMBL/GenBank/DDBJ whole genome shotgun (WGS) entry which is preliminary data.</text>
</comment>
<evidence type="ECO:0000259" key="1">
    <source>
        <dbReference type="Pfam" id="PF20408"/>
    </source>
</evidence>
<dbReference type="InterPro" id="IPR029058">
    <property type="entry name" value="AB_hydrolase_fold"/>
</dbReference>
<gene>
    <name evidence="2" type="ORF">A3A78_02905</name>
</gene>
<evidence type="ECO:0000313" key="2">
    <source>
        <dbReference type="EMBL" id="OGC54906.1"/>
    </source>
</evidence>
<dbReference type="Proteomes" id="UP000176504">
    <property type="component" value="Unassembled WGS sequence"/>
</dbReference>
<proteinExistence type="predicted"/>
<protein>
    <recommendedName>
        <fullName evidence="1">KANL3/Tex30 alpha/beta hydrolase-like domain-containing protein</fullName>
    </recommendedName>
</protein>
<organism evidence="2 3">
    <name type="scientific">candidate division WWE3 bacterium RIFCSPLOWO2_01_FULL_41_18</name>
    <dbReference type="NCBI Taxonomy" id="1802625"/>
    <lineage>
        <taxon>Bacteria</taxon>
        <taxon>Katanobacteria</taxon>
    </lineage>
</organism>
<accession>A0A1F4VCD8</accession>
<dbReference type="AlphaFoldDB" id="A0A1F4VCD8"/>
<evidence type="ECO:0000313" key="3">
    <source>
        <dbReference type="Proteomes" id="UP000176504"/>
    </source>
</evidence>
<feature type="domain" description="KANL3/Tex30 alpha/beta hydrolase-like" evidence="1">
    <location>
        <begin position="29"/>
        <end position="217"/>
    </location>
</feature>